<evidence type="ECO:0000313" key="4">
    <source>
        <dbReference type="EMBL" id="HIU53303.1"/>
    </source>
</evidence>
<dbReference type="Pfam" id="PF18819">
    <property type="entry name" value="MuF_C"/>
    <property type="match status" value="1"/>
</dbReference>
<organism evidence="4 5">
    <name type="scientific">Candidatus Scatocola faecipullorum</name>
    <dbReference type="NCBI Taxonomy" id="2840917"/>
    <lineage>
        <taxon>Bacteria</taxon>
        <taxon>Pseudomonadati</taxon>
        <taxon>Pseudomonadota</taxon>
        <taxon>Alphaproteobacteria</taxon>
        <taxon>Rhodospirillales</taxon>
        <taxon>Rhodospirillaceae</taxon>
        <taxon>Rhodospirillaceae incertae sedis</taxon>
        <taxon>Candidatus Scatocola</taxon>
    </lineage>
</organism>
<evidence type="ECO:0000256" key="1">
    <source>
        <dbReference type="SAM" id="Coils"/>
    </source>
</evidence>
<reference evidence="4" key="2">
    <citation type="journal article" date="2021" name="PeerJ">
        <title>Extensive microbial diversity within the chicken gut microbiome revealed by metagenomics and culture.</title>
        <authorList>
            <person name="Gilroy R."/>
            <person name="Ravi A."/>
            <person name="Getino M."/>
            <person name="Pursley I."/>
            <person name="Horton D.L."/>
            <person name="Alikhan N.F."/>
            <person name="Baker D."/>
            <person name="Gharbi K."/>
            <person name="Hall N."/>
            <person name="Watson M."/>
            <person name="Adriaenssens E.M."/>
            <person name="Foster-Nyarko E."/>
            <person name="Jarju S."/>
            <person name="Secka A."/>
            <person name="Antonio M."/>
            <person name="Oren A."/>
            <person name="Chaudhuri R.R."/>
            <person name="La Ragione R."/>
            <person name="Hildebrand F."/>
            <person name="Pallen M.J."/>
        </authorList>
    </citation>
    <scope>NUCLEOTIDE SEQUENCE</scope>
    <source>
        <strain evidence="4">ChiW3-316</strain>
    </source>
</reference>
<feature type="domain" description="ART-PolyVal-like" evidence="2">
    <location>
        <begin position="695"/>
        <end position="880"/>
    </location>
</feature>
<dbReference type="InterPro" id="IPR049522">
    <property type="entry name" value="ART-PolyVal_dom"/>
</dbReference>
<reference evidence="4" key="1">
    <citation type="submission" date="2020-10" db="EMBL/GenBank/DDBJ databases">
        <authorList>
            <person name="Gilroy R."/>
        </authorList>
    </citation>
    <scope>NUCLEOTIDE SEQUENCE</scope>
    <source>
        <strain evidence="4">ChiW3-316</strain>
    </source>
</reference>
<evidence type="ECO:0000313" key="5">
    <source>
        <dbReference type="Proteomes" id="UP000824107"/>
    </source>
</evidence>
<dbReference type="Pfam" id="PF18760">
    <property type="entry name" value="ART-PolyVal"/>
    <property type="match status" value="1"/>
</dbReference>
<name>A0A9D1SBB6_9PROT</name>
<dbReference type="Proteomes" id="UP000824107">
    <property type="component" value="Unassembled WGS sequence"/>
</dbReference>
<dbReference type="EMBL" id="DVNC01000028">
    <property type="protein sequence ID" value="HIU53303.1"/>
    <property type="molecule type" value="Genomic_DNA"/>
</dbReference>
<feature type="coiled-coil region" evidence="1">
    <location>
        <begin position="1566"/>
        <end position="1616"/>
    </location>
</feature>
<protein>
    <recommendedName>
        <fullName evidence="6">Phage MuF C-terminal domain-containing protein</fullName>
    </recommendedName>
</protein>
<evidence type="ECO:0000259" key="2">
    <source>
        <dbReference type="Pfam" id="PF18760"/>
    </source>
</evidence>
<accession>A0A9D1SBB6</accession>
<comment type="caution">
    <text evidence="4">The sequence shown here is derived from an EMBL/GenBank/DDBJ whole genome shotgun (WGS) entry which is preliminary data.</text>
</comment>
<gene>
    <name evidence="4" type="ORF">IAD20_04395</name>
</gene>
<keyword evidence="1" id="KW-0175">Coiled coil</keyword>
<feature type="domain" description="Phage MuF C-terminal" evidence="3">
    <location>
        <begin position="953"/>
        <end position="1046"/>
    </location>
</feature>
<evidence type="ECO:0008006" key="6">
    <source>
        <dbReference type="Google" id="ProtNLM"/>
    </source>
</evidence>
<evidence type="ECO:0000259" key="3">
    <source>
        <dbReference type="Pfam" id="PF18819"/>
    </source>
</evidence>
<sequence>MKPWEMNWEQGNTAIEPASATPAEPWNNNWQQAENPEIDVNAYNGTSLIGEPGEDAKPFEKMSLFMKKLFTFEVRDAAENRKNNPRIQTLEKLRREGFDDVKWGEVGKSAVRGFFEVGKGVTASPLKIYGDWAMDNRDTSLMTPREKAEVKRNNFHASLYKRLGEGIEKLWNLGLNAEWLKQDEEIFEGSFVENPSMTRALSLGASAAPSIGWLGGLAKLTGSTTLASVMLAGADADDIYFEAREAGASQNKALSLFAAGTAGTAAFDKYGFERMFSQKVTAPLAKRVVNSMLSEGVTEGTQTLWQNMVKKYGYDDSQELWEAVIESVIGGALSGGAVSAANAGYIRLQDVRGRLKEKGMTDNGLDQVQETLVQEMGFHREGLEPLFQTRIEQSLNKLDDFVKQSEETADAKKTQQIKADLDEVYNKVFERIKTSDTDKVAAAQAKVVQGVALWGSQELGISPLEYFEQRFPRIERVAYRDFARRLNEAKRAGEVAEINLYEALKNPAHLKGQKVKDTRQSLTQFLKQNGGLKDFGGELKAMDADKQVIGLINNKNGRNLDDMALAAWEAGYFPQNSERPTVNDLLDAIGEELGGRKRYNEEAPYSLEDEVNQLAEDLDRINIDWRNMEAPEIEMAVDAYMERQRAYNEEMGQEDIGSDELPWFQLPVQAYNKQGKADVNSEAFKRWFGDSKVVDESGQPLKMVHFSGNEFSQFDKNRTGINNDESAVGFWFADKDDFAFNNEYHPVRYDVYLKMDNPLIIEGKGTETNPWADTDIDNLDPYTKFEKMFNDLMYQDPQMWDERVSESLYGGFETQKIKLHFANLSEERKREVIKSIVDKLKTQGHDGIIIKNTQFDSVNPDEKINQYVVFEPNQIKSVYNRGTFDPNNDNIYYQAEKVAFSPSNQDKRTYIEDLRAVERGEDSRIRVGELPVVYQELGLSKGLVRTNKDVILKDSIKKHSVPQSVVENLPDLFADPLMVMDSRTVDGRLLAVVDAVDSNGQQIVVAIAPNTKGEKGYHFIPSFYGKNKLSEFIETNIREGNLKYLKSSQALDSLQLRPQAKTLLNSLDNNILQKSDIVKTMYQDQTLYRDPKGAFSQRIDRRAVISLFERADASTFMHETAHFFFEELKAFAPTSEKSAQMLKTVNDWLGSDGASYTVEQTEQFARGFEQYLREGKAPSSYLKRVFDAFMNWMRNLYKTAKELNVKLNDEVRGVYGEILGGADLDRYMDAPVAEVLGQTKRYWKAKREAMDDIYKQNVDAKKASARLFKRGRETMQNVYTDMRNYLSDAIVPLEEEIKQISPELYNMNRRLEIDKLQKTSAYYKRVKGFVDGMQKMDAPDFYTFDLALKNRDVDTVQRLLEKYALTDGFAEVRNILDDLREQMIDVGVDVAYMPDYFPRKIKDADGLLDYVEQEFGGRPEYSIIQKMIEEKRKDGRIRTKEDEAQIVNSLIRGYAGGISIAKIGNVKERSIDVVDQYMNRFYKVSTDALTDYISGAVQMIENKKYFGRETKELQNLRKMVANRETTIADYKAMEPKEAKWKEIKARNYKIGAVEAQIRNTYDKDVKAELQDRKTKLEAEVEFLRNRRAEQVKEIAINRMEVELAQVKKEVDDLADSKIENSVGNLLLEMAEQGKISHTQELRLKELLLARFSNQGLGNEFLRLLRDGGYIWTLGNFESAITQFGDLGTSAYKNGLWNTAFEYVKAWQGKSEITINDLGLEKIIQDGGYADTSAWSKALDKVLKYTGFEKMDKIAKQTLVNSAVRKARADAKAESPELEAYLRHEFGEKWVDVKEDLKTGAVTDEIMEYAMFQLLDVQPITIDQMPRYYAEGGKKRLFYMMKSYFIKQLNEYRKICFETAKSNPRKAVVDMTRLTVYLMLFNAGADVLKDLLFGRPVNVPDSLVDNIFIGGSINRYQAMSVKREGLFKTLQKQLLFPVMLDELVVDILSDKEVKNWETWKNVPWAGRPWYWWIGGGHLKTLKEEKKARNERRNQRRRRRDD</sequence>
<proteinExistence type="predicted"/>
<dbReference type="InterPro" id="IPR041131">
    <property type="entry name" value="MuF_C"/>
</dbReference>